<dbReference type="Proteomes" id="UP000824782">
    <property type="component" value="Unassembled WGS sequence"/>
</dbReference>
<comment type="caution">
    <text evidence="1">The sequence shown here is derived from an EMBL/GenBank/DDBJ whole genome shotgun (WGS) entry which is preliminary data.</text>
</comment>
<evidence type="ECO:0000313" key="2">
    <source>
        <dbReference type="Proteomes" id="UP000824782"/>
    </source>
</evidence>
<organism evidence="1 2">
    <name type="scientific">Engystomops pustulosus</name>
    <name type="common">Tungara frog</name>
    <name type="synonym">Physalaemus pustulosus</name>
    <dbReference type="NCBI Taxonomy" id="76066"/>
    <lineage>
        <taxon>Eukaryota</taxon>
        <taxon>Metazoa</taxon>
        <taxon>Chordata</taxon>
        <taxon>Craniata</taxon>
        <taxon>Vertebrata</taxon>
        <taxon>Euteleostomi</taxon>
        <taxon>Amphibia</taxon>
        <taxon>Batrachia</taxon>
        <taxon>Anura</taxon>
        <taxon>Neobatrachia</taxon>
        <taxon>Hyloidea</taxon>
        <taxon>Leptodactylidae</taxon>
        <taxon>Leiuperinae</taxon>
        <taxon>Engystomops</taxon>
    </lineage>
</organism>
<gene>
    <name evidence="1" type="ORF">GDO81_018427</name>
</gene>
<keyword evidence="2" id="KW-1185">Reference proteome</keyword>
<dbReference type="AlphaFoldDB" id="A0AAV6ZNW5"/>
<name>A0AAV6ZNW5_ENGPU</name>
<sequence length="108" mass="12252">MGDKQRRSTVWELRVDKLYLFFNLFSEGYSVNQQCVPAKGTHSISISTARNITKKKGDECVGGGRVISCQPETAQGLRPSWNLPPGLRRYSNEPTQIPFNPFHLWKSP</sequence>
<proteinExistence type="predicted"/>
<evidence type="ECO:0000313" key="1">
    <source>
        <dbReference type="EMBL" id="KAG8551064.1"/>
    </source>
</evidence>
<accession>A0AAV6ZNW5</accession>
<reference evidence="1" key="1">
    <citation type="thesis" date="2020" institute="ProQuest LLC" country="789 East Eisenhower Parkway, Ann Arbor, MI, USA">
        <title>Comparative Genomics and Chromosome Evolution.</title>
        <authorList>
            <person name="Mudd A.B."/>
        </authorList>
    </citation>
    <scope>NUCLEOTIDE SEQUENCE</scope>
    <source>
        <strain evidence="1">237g6f4</strain>
        <tissue evidence="1">Blood</tissue>
    </source>
</reference>
<dbReference type="EMBL" id="WNYA01000012">
    <property type="protein sequence ID" value="KAG8551064.1"/>
    <property type="molecule type" value="Genomic_DNA"/>
</dbReference>
<protein>
    <submittedName>
        <fullName evidence="1">Uncharacterized protein</fullName>
    </submittedName>
</protein>